<accession>A0AAJ0GNT9</accession>
<dbReference type="Gene3D" id="2.60.120.260">
    <property type="entry name" value="Galactose-binding domain-like"/>
    <property type="match status" value="1"/>
</dbReference>
<keyword evidence="5" id="KW-0326">Glycosidase</keyword>
<dbReference type="InterPro" id="IPR006101">
    <property type="entry name" value="Glyco_hydro_2"/>
</dbReference>
<organism evidence="8 9">
    <name type="scientific">Chaetomium strumarium</name>
    <dbReference type="NCBI Taxonomy" id="1170767"/>
    <lineage>
        <taxon>Eukaryota</taxon>
        <taxon>Fungi</taxon>
        <taxon>Dikarya</taxon>
        <taxon>Ascomycota</taxon>
        <taxon>Pezizomycotina</taxon>
        <taxon>Sordariomycetes</taxon>
        <taxon>Sordariomycetidae</taxon>
        <taxon>Sordariales</taxon>
        <taxon>Chaetomiaceae</taxon>
        <taxon>Chaetomium</taxon>
    </lineage>
</organism>
<dbReference type="InterPro" id="IPR011013">
    <property type="entry name" value="Gal_mutarotase_sf_dom"/>
</dbReference>
<evidence type="ECO:0000313" key="8">
    <source>
        <dbReference type="EMBL" id="KAK3303387.1"/>
    </source>
</evidence>
<protein>
    <recommendedName>
        <fullName evidence="3">beta-galactosidase</fullName>
        <ecNumber evidence="3">3.2.1.23</ecNumber>
    </recommendedName>
    <alternativeName>
        <fullName evidence="6">Lactase</fullName>
    </alternativeName>
</protein>
<dbReference type="GO" id="GO:0005990">
    <property type="term" value="P:lactose catabolic process"/>
    <property type="evidence" value="ECO:0007669"/>
    <property type="project" value="TreeGrafter"/>
</dbReference>
<keyword evidence="4 8" id="KW-0378">Hydrolase</keyword>
<feature type="domain" description="Beta galactosidase small chain/" evidence="7">
    <location>
        <begin position="805"/>
        <end position="1100"/>
    </location>
</feature>
<dbReference type="InterPro" id="IPR017853">
    <property type="entry name" value="GH"/>
</dbReference>
<dbReference type="SUPFAM" id="SSF49785">
    <property type="entry name" value="Galactose-binding domain-like"/>
    <property type="match status" value="1"/>
</dbReference>
<dbReference type="InterPro" id="IPR050347">
    <property type="entry name" value="Bact_Beta-galactosidase"/>
</dbReference>
<dbReference type="Pfam" id="PF00703">
    <property type="entry name" value="Glyco_hydro_2"/>
    <property type="match status" value="1"/>
</dbReference>
<dbReference type="SUPFAM" id="SSF51445">
    <property type="entry name" value="(Trans)glycosidases"/>
    <property type="match status" value="1"/>
</dbReference>
<dbReference type="InterPro" id="IPR013783">
    <property type="entry name" value="Ig-like_fold"/>
</dbReference>
<evidence type="ECO:0000256" key="5">
    <source>
        <dbReference type="ARBA" id="ARBA00023295"/>
    </source>
</evidence>
<evidence type="ECO:0000256" key="2">
    <source>
        <dbReference type="ARBA" id="ARBA00007401"/>
    </source>
</evidence>
<sequence>MYTYPYSVRTPASNTSVLQSAIAPMSQGITASGRPGAARIPDDAPPGESQPWIYPPSTPPWNDLTVLHRNTLPPRSHFFVYGNRDDALSRDVSRAKAQLLSGTWLFQLSKSPLEGHTDFYRETTDTLAARSLMWAAVPQTIRVPGMWQLQGYGKGPHYTNYNFPFPVDPPRVPIDDNECGRYATLFELGDQDKDHQLRLRFEGVDSAFTVWVNHREVGYSQGSRNPSEFDITPYVRCPGPNYLHVEVYQRCDGSYIEDQDQWWLSGIFRDVWLHKFPKTHFSDIKILPVLDDDYLDARLHVNLEVNSPATVAISLLDADGAEVATLPIDAERAGMLTAKLPVKNPHKWTAETPYLYQLVVSMPGCVLAERVGFRRIELIDGVFSVNGRAVKLRGVNRHEHHPDHGRAVPYDFLKADLIGMKLHNINAVRTSHYINDPRLYELADELGLWILDECDLECHGLFVVGGNGSGFASDNPDWEAAYIDRARQMVHRDFNRPSVIIWSLGNESGYGRNHAAMYRFIKAFDPSRPIHYEGDRNAQTADILSRMYHSIGDTEAYAKDRNWTKPLVLCEYAHAMGNGPGAIQEYIDLFYKYPRLMGGFVWEWANHGLRTKTKDGIPYMGYGGDFGDEPNDYNFVLDGLCRSDHSPGRGLLEYSKAIQPVQILGLEDGNKVRIVNRYDFVTLDRLTCRYMLMDAFGVNITSPATVRIPSNIEPHTEALLDIPALKPPYTGFAYLILSFELSEATGCCTAGWRVATAQIQLQSQIELQTLENYQPAPSMAIVPSDPARTPSVHLVGVLQRKTTLLIKSKHAEFWTFDLARGALVGWTRPVPDPVALKGRRNVLTEPLLFDIYRAQTDNDRGCDFGRNWRDRRLHQAKQHLIQSSWRQGADGTVEVVVKSRIAPPVLNWALEITATYHFNGSSVSIRAHAKPTGNLLPRAWGRLGLVTAVSGCELVRYLGRGPDESYRDKKLSQMVAKWEAPVDRLIKTEYEYPQEFGNRTDVQWVELLSARDNIKHNRWRLLRARYGALEGASFSVLPYSARDLDEAQHPYELHARRREDRVLHLDWMHHGLGTGSCGPETLPQYTLDASKEYDVEIVLD</sequence>
<dbReference type="AlphaFoldDB" id="A0AAJ0GNT9"/>
<evidence type="ECO:0000256" key="3">
    <source>
        <dbReference type="ARBA" id="ARBA00012756"/>
    </source>
</evidence>
<dbReference type="Pfam" id="PF02836">
    <property type="entry name" value="Glyco_hydro_2_C"/>
    <property type="match status" value="1"/>
</dbReference>
<dbReference type="EC" id="3.2.1.23" evidence="3"/>
<evidence type="ECO:0000256" key="1">
    <source>
        <dbReference type="ARBA" id="ARBA00001412"/>
    </source>
</evidence>
<dbReference type="InterPro" id="IPR004199">
    <property type="entry name" value="B-gal_small/dom_5"/>
</dbReference>
<dbReference type="GeneID" id="87888597"/>
<dbReference type="GO" id="GO:0009341">
    <property type="term" value="C:beta-galactosidase complex"/>
    <property type="evidence" value="ECO:0007669"/>
    <property type="project" value="InterPro"/>
</dbReference>
<dbReference type="EMBL" id="JAUDZG010000006">
    <property type="protein sequence ID" value="KAK3303387.1"/>
    <property type="molecule type" value="Genomic_DNA"/>
</dbReference>
<comment type="similarity">
    <text evidence="2">Belongs to the glycosyl hydrolase 2 family.</text>
</comment>
<dbReference type="InterPro" id="IPR006102">
    <property type="entry name" value="Ig-like_GH2"/>
</dbReference>
<keyword evidence="9" id="KW-1185">Reference proteome</keyword>
<dbReference type="SMART" id="SM01038">
    <property type="entry name" value="Bgal_small_N"/>
    <property type="match status" value="1"/>
</dbReference>
<reference evidence="8" key="1">
    <citation type="journal article" date="2023" name="Mol. Phylogenet. Evol.">
        <title>Genome-scale phylogeny and comparative genomics of the fungal order Sordariales.</title>
        <authorList>
            <person name="Hensen N."/>
            <person name="Bonometti L."/>
            <person name="Westerberg I."/>
            <person name="Brannstrom I.O."/>
            <person name="Guillou S."/>
            <person name="Cros-Aarteil S."/>
            <person name="Calhoun S."/>
            <person name="Haridas S."/>
            <person name="Kuo A."/>
            <person name="Mondo S."/>
            <person name="Pangilinan J."/>
            <person name="Riley R."/>
            <person name="LaButti K."/>
            <person name="Andreopoulos B."/>
            <person name="Lipzen A."/>
            <person name="Chen C."/>
            <person name="Yan M."/>
            <person name="Daum C."/>
            <person name="Ng V."/>
            <person name="Clum A."/>
            <person name="Steindorff A."/>
            <person name="Ohm R.A."/>
            <person name="Martin F."/>
            <person name="Silar P."/>
            <person name="Natvig D.O."/>
            <person name="Lalanne C."/>
            <person name="Gautier V."/>
            <person name="Ament-Velasquez S.L."/>
            <person name="Kruys A."/>
            <person name="Hutchinson M.I."/>
            <person name="Powell A.J."/>
            <person name="Barry K."/>
            <person name="Miller A.N."/>
            <person name="Grigoriev I.V."/>
            <person name="Debuchy R."/>
            <person name="Gladieux P."/>
            <person name="Hiltunen Thoren M."/>
            <person name="Johannesson H."/>
        </authorList>
    </citation>
    <scope>NUCLEOTIDE SEQUENCE</scope>
    <source>
        <strain evidence="8">CBS 333.67</strain>
    </source>
</reference>
<dbReference type="GO" id="GO:0030246">
    <property type="term" value="F:carbohydrate binding"/>
    <property type="evidence" value="ECO:0007669"/>
    <property type="project" value="InterPro"/>
</dbReference>
<dbReference type="Pfam" id="PF16353">
    <property type="entry name" value="LacZ_4"/>
    <property type="match status" value="1"/>
</dbReference>
<dbReference type="Pfam" id="PF02837">
    <property type="entry name" value="Glyco_hydro_2_N"/>
    <property type="match status" value="1"/>
</dbReference>
<dbReference type="InterPro" id="IPR014718">
    <property type="entry name" value="GH-type_carb-bd"/>
</dbReference>
<dbReference type="RefSeq" id="XP_062719167.1">
    <property type="nucleotide sequence ID" value="XM_062869768.1"/>
</dbReference>
<reference evidence="8" key="2">
    <citation type="submission" date="2023-06" db="EMBL/GenBank/DDBJ databases">
        <authorList>
            <consortium name="Lawrence Berkeley National Laboratory"/>
            <person name="Mondo S.J."/>
            <person name="Hensen N."/>
            <person name="Bonometti L."/>
            <person name="Westerberg I."/>
            <person name="Brannstrom I.O."/>
            <person name="Guillou S."/>
            <person name="Cros-Aarteil S."/>
            <person name="Calhoun S."/>
            <person name="Haridas S."/>
            <person name="Kuo A."/>
            <person name="Pangilinan J."/>
            <person name="Riley R."/>
            <person name="Labutti K."/>
            <person name="Andreopoulos B."/>
            <person name="Lipzen A."/>
            <person name="Chen C."/>
            <person name="Yanf M."/>
            <person name="Daum C."/>
            <person name="Ng V."/>
            <person name="Clum A."/>
            <person name="Steindorff A."/>
            <person name="Ohm R."/>
            <person name="Martin F."/>
            <person name="Silar P."/>
            <person name="Natvig D."/>
            <person name="Lalanne C."/>
            <person name="Gautier V."/>
            <person name="Ament-Velasquez S.L."/>
            <person name="Kruys A."/>
            <person name="Hutchinson M.I."/>
            <person name="Powell A.J."/>
            <person name="Barry K."/>
            <person name="Miller A.N."/>
            <person name="Grigoriev I.V."/>
            <person name="Debuchy R."/>
            <person name="Gladieux P."/>
            <person name="Thoren M.H."/>
            <person name="Johannesson H."/>
        </authorList>
    </citation>
    <scope>NUCLEOTIDE SEQUENCE</scope>
    <source>
        <strain evidence="8">CBS 333.67</strain>
    </source>
</reference>
<gene>
    <name evidence="8" type="ORF">B0T15DRAFT_540027</name>
</gene>
<evidence type="ECO:0000259" key="7">
    <source>
        <dbReference type="SMART" id="SM01038"/>
    </source>
</evidence>
<dbReference type="GO" id="GO:0004565">
    <property type="term" value="F:beta-galactosidase activity"/>
    <property type="evidence" value="ECO:0007669"/>
    <property type="project" value="UniProtKB-EC"/>
</dbReference>
<dbReference type="SUPFAM" id="SSF74650">
    <property type="entry name" value="Galactose mutarotase-like"/>
    <property type="match status" value="1"/>
</dbReference>
<comment type="catalytic activity">
    <reaction evidence="1">
        <text>Hydrolysis of terminal non-reducing beta-D-galactose residues in beta-D-galactosides.</text>
        <dbReference type="EC" id="3.2.1.23"/>
    </reaction>
</comment>
<dbReference type="PANTHER" id="PTHR46323">
    <property type="entry name" value="BETA-GALACTOSIDASE"/>
    <property type="match status" value="1"/>
</dbReference>
<proteinExistence type="inferred from homology"/>
<dbReference type="PANTHER" id="PTHR46323:SF2">
    <property type="entry name" value="BETA-GALACTOSIDASE"/>
    <property type="match status" value="1"/>
</dbReference>
<dbReference type="InterPro" id="IPR006103">
    <property type="entry name" value="Glyco_hydro_2_cat"/>
</dbReference>
<comment type="caution">
    <text evidence="8">The sequence shown here is derived from an EMBL/GenBank/DDBJ whole genome shotgun (WGS) entry which is preliminary data.</text>
</comment>
<dbReference type="InterPro" id="IPR006104">
    <property type="entry name" value="Glyco_hydro_2_N"/>
</dbReference>
<dbReference type="Gene3D" id="3.20.20.80">
    <property type="entry name" value="Glycosidases"/>
    <property type="match status" value="1"/>
</dbReference>
<dbReference type="PRINTS" id="PR00132">
    <property type="entry name" value="GLHYDRLASE2"/>
</dbReference>
<dbReference type="InterPro" id="IPR032312">
    <property type="entry name" value="LacZ_4"/>
</dbReference>
<evidence type="ECO:0000256" key="6">
    <source>
        <dbReference type="ARBA" id="ARBA00032230"/>
    </source>
</evidence>
<name>A0AAJ0GNT9_9PEZI</name>
<evidence type="ECO:0000256" key="4">
    <source>
        <dbReference type="ARBA" id="ARBA00022801"/>
    </source>
</evidence>
<dbReference type="Pfam" id="PF02929">
    <property type="entry name" value="Bgal_small_N"/>
    <property type="match status" value="1"/>
</dbReference>
<dbReference type="InterPro" id="IPR036156">
    <property type="entry name" value="Beta-gal/glucu_dom_sf"/>
</dbReference>
<dbReference type="SUPFAM" id="SSF49303">
    <property type="entry name" value="beta-Galactosidase/glucuronidase domain"/>
    <property type="match status" value="2"/>
</dbReference>
<dbReference type="Gene3D" id="2.70.98.10">
    <property type="match status" value="1"/>
</dbReference>
<evidence type="ECO:0000313" key="9">
    <source>
        <dbReference type="Proteomes" id="UP001273166"/>
    </source>
</evidence>
<dbReference type="InterPro" id="IPR008979">
    <property type="entry name" value="Galactose-bd-like_sf"/>
</dbReference>
<dbReference type="Proteomes" id="UP001273166">
    <property type="component" value="Unassembled WGS sequence"/>
</dbReference>
<dbReference type="FunFam" id="3.20.20.80:FF:000018">
    <property type="entry name" value="Beta-galactosidase"/>
    <property type="match status" value="1"/>
</dbReference>
<dbReference type="Gene3D" id="2.60.40.10">
    <property type="entry name" value="Immunoglobulins"/>
    <property type="match status" value="2"/>
</dbReference>